<dbReference type="HOGENOM" id="CLU_050259_0_1_1"/>
<dbReference type="SUPFAM" id="SSF109604">
    <property type="entry name" value="HD-domain/PDEase-like"/>
    <property type="match status" value="1"/>
</dbReference>
<feature type="binding site" evidence="13">
    <location>
        <position position="297"/>
    </location>
    <ligand>
        <name>Fe cation</name>
        <dbReference type="ChEBI" id="CHEBI:24875"/>
        <label>1</label>
    </ligand>
</feature>
<keyword evidence="6 14" id="KW-0963">Cytoplasm</keyword>
<keyword evidence="16" id="KW-1185">Reference proteome</keyword>
<keyword evidence="8 14" id="KW-0560">Oxidoreductase</keyword>
<comment type="catalytic activity">
    <reaction evidence="11 14">
        <text>myo-inositol + O2 = D-glucuronate + H2O + H(+)</text>
        <dbReference type="Rhea" id="RHEA:23696"/>
        <dbReference type="ChEBI" id="CHEBI:15377"/>
        <dbReference type="ChEBI" id="CHEBI:15378"/>
        <dbReference type="ChEBI" id="CHEBI:15379"/>
        <dbReference type="ChEBI" id="CHEBI:17268"/>
        <dbReference type="ChEBI" id="CHEBI:58720"/>
        <dbReference type="EC" id="1.13.99.1"/>
    </reaction>
</comment>
<feature type="binding site" evidence="13">
    <location>
        <position position="355"/>
    </location>
    <ligand>
        <name>Fe cation</name>
        <dbReference type="ChEBI" id="CHEBI:24875"/>
        <label>1</label>
    </ligand>
</feature>
<dbReference type="PANTHER" id="PTHR12588:SF0">
    <property type="entry name" value="INOSITOL OXYGENASE"/>
    <property type="match status" value="1"/>
</dbReference>
<evidence type="ECO:0000256" key="12">
    <source>
        <dbReference type="PIRSR" id="PIRSR607828-1"/>
    </source>
</evidence>
<dbReference type="PANTHER" id="PTHR12588">
    <property type="entry name" value="MYOINOSITOL OXYGENASE"/>
    <property type="match status" value="1"/>
</dbReference>
<name>G4TQ95_SERID</name>
<proteinExistence type="inferred from homology"/>
<evidence type="ECO:0000256" key="13">
    <source>
        <dbReference type="PIRSR" id="PIRSR607828-2"/>
    </source>
</evidence>
<feature type="binding site" evidence="13">
    <location>
        <position position="202"/>
    </location>
    <ligand>
        <name>Fe cation</name>
        <dbReference type="ChEBI" id="CHEBI:24875"/>
        <label>1</label>
    </ligand>
</feature>
<dbReference type="InParanoid" id="G4TQ95"/>
<comment type="similarity">
    <text evidence="3 14">Belongs to the myo-inositol oxygenase family.</text>
</comment>
<dbReference type="UniPathway" id="UPA00111">
    <property type="reaction ID" value="UER00527"/>
</dbReference>
<evidence type="ECO:0000256" key="11">
    <source>
        <dbReference type="ARBA" id="ARBA00048271"/>
    </source>
</evidence>
<dbReference type="EC" id="1.13.99.1" evidence="4 14"/>
<evidence type="ECO:0000256" key="7">
    <source>
        <dbReference type="ARBA" id="ARBA00022723"/>
    </source>
</evidence>
<dbReference type="GO" id="GO:0005506">
    <property type="term" value="F:iron ion binding"/>
    <property type="evidence" value="ECO:0007669"/>
    <property type="project" value="InterPro"/>
</dbReference>
<gene>
    <name evidence="15" type="ORF">PIIN_07441</name>
</gene>
<evidence type="ECO:0000256" key="4">
    <source>
        <dbReference type="ARBA" id="ARBA00011919"/>
    </source>
</evidence>
<evidence type="ECO:0000256" key="2">
    <source>
        <dbReference type="ARBA" id="ARBA00005167"/>
    </source>
</evidence>
<dbReference type="GO" id="GO:0050113">
    <property type="term" value="F:inositol oxygenase activity"/>
    <property type="evidence" value="ECO:0007669"/>
    <property type="project" value="UniProtKB-UniRule"/>
</dbReference>
<evidence type="ECO:0000313" key="16">
    <source>
        <dbReference type="Proteomes" id="UP000007148"/>
    </source>
</evidence>
<keyword evidence="9 13" id="KW-0408">Iron</keyword>
<feature type="binding site" evidence="13">
    <location>
        <position position="227"/>
    </location>
    <ligand>
        <name>Fe cation</name>
        <dbReference type="ChEBI" id="CHEBI:24875"/>
        <label>1</label>
    </ligand>
</feature>
<comment type="subcellular location">
    <subcellularLocation>
        <location evidence="1 14">Cytoplasm</location>
    </subcellularLocation>
</comment>
<comment type="cofactor">
    <cofactor evidence="13 14">
        <name>Fe cation</name>
        <dbReference type="ChEBI" id="CHEBI:24875"/>
    </cofactor>
    <text evidence="13 14">Binds 2 iron ions per subunit.</text>
</comment>
<feature type="binding site" evidence="12">
    <location>
        <begin position="322"/>
        <end position="323"/>
    </location>
    <ligand>
        <name>substrate</name>
    </ligand>
</feature>
<dbReference type="eggNOG" id="KOG1573">
    <property type="taxonomic scope" value="Eukaryota"/>
</dbReference>
<feature type="binding site" evidence="13">
    <location>
        <position position="226"/>
    </location>
    <ligand>
        <name>Fe cation</name>
        <dbReference type="ChEBI" id="CHEBI:24875"/>
        <label>1</label>
    </ligand>
</feature>
<reference evidence="15 16" key="1">
    <citation type="journal article" date="2011" name="PLoS Pathog.">
        <title>Endophytic Life Strategies Decoded by Genome and Transcriptome Analyses of the Mutualistic Root Symbiont Piriformospora indica.</title>
        <authorList>
            <person name="Zuccaro A."/>
            <person name="Lahrmann U."/>
            <person name="Guldener U."/>
            <person name="Langen G."/>
            <person name="Pfiffi S."/>
            <person name="Biedenkopf D."/>
            <person name="Wong P."/>
            <person name="Samans B."/>
            <person name="Grimm C."/>
            <person name="Basiewicz M."/>
            <person name="Murat C."/>
            <person name="Martin F."/>
            <person name="Kogel K.H."/>
        </authorList>
    </citation>
    <scope>NUCLEOTIDE SEQUENCE [LARGE SCALE GENOMIC DNA]</scope>
    <source>
        <strain evidence="15 16">DSM 11827</strain>
    </source>
</reference>
<keyword evidence="7 13" id="KW-0479">Metal-binding</keyword>
<comment type="pathway">
    <text evidence="2 14">Polyol metabolism; myo-inositol degradation into D-glucuronate; D-glucuronate from myo-inositol: step 1/1.</text>
</comment>
<evidence type="ECO:0000256" key="1">
    <source>
        <dbReference type="ARBA" id="ARBA00004496"/>
    </source>
</evidence>
<feature type="binding site" evidence="12">
    <location>
        <begin position="245"/>
        <end position="246"/>
    </location>
    <ligand>
        <name>substrate</name>
    </ligand>
</feature>
<evidence type="ECO:0000256" key="9">
    <source>
        <dbReference type="ARBA" id="ARBA00023004"/>
    </source>
</evidence>
<dbReference type="InterPro" id="IPR007828">
    <property type="entry name" value="Inositol_oxygenase"/>
</dbReference>
<sequence>MPLILVRDGRALDETSDMIDDVNVLRPRILAAKSSTATTSSGHGSPPTIVMDGLEFDEEPGSGAGLCDFTPDVTPFHSRPVSPTLSVRTNVTNTAGVIDDQVQATSSPSLVAHELNEVEDGEPAPMTNEEGKVFRDYANACDRVKMFYAEQHAKQTMEYNLAAREHFHTREKLKMSVWEAMEMLDTLVDDSDPDTSLSQIEHLLQTAEAIRRDGKPDWMQLVGLVHDLGKLLFFLGAKGQWDVVGDTFPVGCAFSQSNIYAETFAANPDSKHPLYSTKCGVYEPGCGLENLIMSWGHDEYMYLVAKKYSRLPREGLAMIRFHSFYPWHRENGYMHLMKPEDDELLAAVRDFNPYDLYSKADEPIRVENVKEYYQGLISKYFDDVVEW</sequence>
<evidence type="ECO:0000313" key="15">
    <source>
        <dbReference type="EMBL" id="CCA73488.1"/>
    </source>
</evidence>
<evidence type="ECO:0000256" key="14">
    <source>
        <dbReference type="RuleBase" id="RU367039"/>
    </source>
</evidence>
<dbReference type="Pfam" id="PF05153">
    <property type="entry name" value="MIOX"/>
    <property type="match status" value="1"/>
</dbReference>
<dbReference type="EMBL" id="CAFZ01000229">
    <property type="protein sequence ID" value="CCA73488.1"/>
    <property type="molecule type" value="Genomic_DNA"/>
</dbReference>
<dbReference type="AlphaFoldDB" id="G4TQ95"/>
<feature type="binding site" evidence="12">
    <location>
        <begin position="189"/>
        <end position="191"/>
    </location>
    <ligand>
        <name>substrate</name>
    </ligand>
</feature>
<comment type="caution">
    <text evidence="15">The sequence shown here is derived from an EMBL/GenBank/DDBJ whole genome shotgun (WGS) entry which is preliminary data.</text>
</comment>
<dbReference type="OrthoDB" id="5151075at2759"/>
<feature type="binding site" evidence="13">
    <location>
        <position position="322"/>
    </location>
    <ligand>
        <name>Fe cation</name>
        <dbReference type="ChEBI" id="CHEBI:24875"/>
        <label>1</label>
    </ligand>
</feature>
<evidence type="ECO:0000256" key="3">
    <source>
        <dbReference type="ARBA" id="ARBA00005286"/>
    </source>
</evidence>
<dbReference type="GO" id="GO:0005737">
    <property type="term" value="C:cytoplasm"/>
    <property type="evidence" value="ECO:0007669"/>
    <property type="project" value="UniProtKB-SubCell"/>
</dbReference>
<evidence type="ECO:0000256" key="6">
    <source>
        <dbReference type="ARBA" id="ARBA00022490"/>
    </source>
</evidence>
<dbReference type="Proteomes" id="UP000007148">
    <property type="component" value="Unassembled WGS sequence"/>
</dbReference>
<organism evidence="15 16">
    <name type="scientific">Serendipita indica (strain DSM 11827)</name>
    <name type="common">Root endophyte fungus</name>
    <name type="synonym">Piriformospora indica</name>
    <dbReference type="NCBI Taxonomy" id="1109443"/>
    <lineage>
        <taxon>Eukaryota</taxon>
        <taxon>Fungi</taxon>
        <taxon>Dikarya</taxon>
        <taxon>Basidiomycota</taxon>
        <taxon>Agaricomycotina</taxon>
        <taxon>Agaricomycetes</taxon>
        <taxon>Sebacinales</taxon>
        <taxon>Serendipitaceae</taxon>
        <taxon>Serendipita</taxon>
    </lineage>
</organism>
<protein>
    <recommendedName>
        <fullName evidence="5 14">Inositol oxygenase</fullName>
        <ecNumber evidence="4 14">1.13.99.1</ecNumber>
    </recommendedName>
    <alternativeName>
        <fullName evidence="10 14">Myo-inositol oxygenase</fullName>
    </alternativeName>
</protein>
<evidence type="ECO:0000256" key="5">
    <source>
        <dbReference type="ARBA" id="ARBA00019269"/>
    </source>
</evidence>
<evidence type="ECO:0000256" key="8">
    <source>
        <dbReference type="ARBA" id="ARBA00023002"/>
    </source>
</evidence>
<dbReference type="GO" id="GO:0019310">
    <property type="term" value="P:inositol catabolic process"/>
    <property type="evidence" value="ECO:0007669"/>
    <property type="project" value="UniProtKB-UniRule"/>
</dbReference>
<dbReference type="Gene3D" id="1.10.3210.10">
    <property type="entry name" value="Hypothetical protein af1432"/>
    <property type="match status" value="1"/>
</dbReference>
<accession>G4TQ95</accession>
<dbReference type="OMA" id="HTSGAYM"/>
<feature type="binding site" evidence="12">
    <location>
        <position position="230"/>
    </location>
    <ligand>
        <name>substrate</name>
    </ligand>
</feature>
<dbReference type="STRING" id="1109443.G4TQ95"/>
<evidence type="ECO:0000256" key="10">
    <source>
        <dbReference type="ARBA" id="ARBA00029668"/>
    </source>
</evidence>
<feature type="binding site" evidence="12">
    <location>
        <position position="135"/>
    </location>
    <ligand>
        <name>substrate</name>
    </ligand>
</feature>